<proteinExistence type="predicted"/>
<feature type="transmembrane region" description="Helical" evidence="1">
    <location>
        <begin position="47"/>
        <end position="71"/>
    </location>
</feature>
<evidence type="ECO:0000256" key="1">
    <source>
        <dbReference type="SAM" id="Phobius"/>
    </source>
</evidence>
<reference evidence="3 4" key="1">
    <citation type="submission" date="2018-12" db="EMBL/GenBank/DDBJ databases">
        <title>Genomic taxonomy of the Vibrionaceae family.</title>
        <authorList>
            <person name="Gomez-Gil B."/>
            <person name="Enciso-Ibarra K."/>
        </authorList>
    </citation>
    <scope>NUCLEOTIDE SEQUENCE [LARGE SCALE GENOMIC DNA]</scope>
    <source>
        <strain evidence="3 4">CAIM 594</strain>
    </source>
</reference>
<organism evidence="3 4">
    <name type="scientific">Vibrio pectenicida</name>
    <dbReference type="NCBI Taxonomy" id="62763"/>
    <lineage>
        <taxon>Bacteria</taxon>
        <taxon>Pseudomonadati</taxon>
        <taxon>Pseudomonadota</taxon>
        <taxon>Gammaproteobacteria</taxon>
        <taxon>Vibrionales</taxon>
        <taxon>Vibrionaceae</taxon>
        <taxon>Vibrio</taxon>
    </lineage>
</organism>
<feature type="domain" description="Prepilin type IV endopeptidase peptidase" evidence="2">
    <location>
        <begin position="4"/>
        <end position="108"/>
    </location>
</feature>
<evidence type="ECO:0000313" key="4">
    <source>
        <dbReference type="Proteomes" id="UP000269041"/>
    </source>
</evidence>
<sequence>MDLLIWMVLFTVAVSDAKEHRIPNIGLLIILALAFVNKTFSLQDFSLLFWSFIAGLTCFICALVLYFLKVMAAGDVKLLGVVGFWLGVSHIYQAIFWIAISSVVVGLFYALLRLAQAPDTGKETLNKYSLLALYGVSEAKVGGSYKIEADKRFRMPFAPVVVLGIAVYFYFLNQ</sequence>
<dbReference type="RefSeq" id="WP_125322619.1">
    <property type="nucleotide sequence ID" value="NZ_AP024889.1"/>
</dbReference>
<keyword evidence="1" id="KW-1133">Transmembrane helix</keyword>
<dbReference type="Proteomes" id="UP000269041">
    <property type="component" value="Unassembled WGS sequence"/>
</dbReference>
<evidence type="ECO:0000259" key="2">
    <source>
        <dbReference type="Pfam" id="PF01478"/>
    </source>
</evidence>
<name>A0A427U0D5_9VIBR</name>
<dbReference type="Gene3D" id="1.20.120.1220">
    <property type="match status" value="1"/>
</dbReference>
<dbReference type="GO" id="GO:0004190">
    <property type="term" value="F:aspartic-type endopeptidase activity"/>
    <property type="evidence" value="ECO:0007669"/>
    <property type="project" value="InterPro"/>
</dbReference>
<dbReference type="InterPro" id="IPR000045">
    <property type="entry name" value="Prepilin_IV_endopep_pep"/>
</dbReference>
<evidence type="ECO:0000313" key="3">
    <source>
        <dbReference type="EMBL" id="RSD30173.1"/>
    </source>
</evidence>
<dbReference type="EMBL" id="RSFA01000080">
    <property type="protein sequence ID" value="RSD30173.1"/>
    <property type="molecule type" value="Genomic_DNA"/>
</dbReference>
<dbReference type="OrthoDB" id="5905525at2"/>
<keyword evidence="4" id="KW-1185">Reference proteome</keyword>
<protein>
    <submittedName>
        <fullName evidence="3">Prepilin peptidase</fullName>
    </submittedName>
</protein>
<dbReference type="GO" id="GO:0016020">
    <property type="term" value="C:membrane"/>
    <property type="evidence" value="ECO:0007669"/>
    <property type="project" value="InterPro"/>
</dbReference>
<keyword evidence="1" id="KW-0472">Membrane</keyword>
<dbReference type="AlphaFoldDB" id="A0A427U0D5"/>
<comment type="caution">
    <text evidence="3">The sequence shown here is derived from an EMBL/GenBank/DDBJ whole genome shotgun (WGS) entry which is preliminary data.</text>
</comment>
<feature type="transmembrane region" description="Helical" evidence="1">
    <location>
        <begin position="91"/>
        <end position="112"/>
    </location>
</feature>
<accession>A0A427U0D5</accession>
<keyword evidence="1" id="KW-0812">Transmembrane</keyword>
<feature type="transmembrane region" description="Helical" evidence="1">
    <location>
        <begin position="25"/>
        <end position="40"/>
    </location>
</feature>
<dbReference type="Pfam" id="PF01478">
    <property type="entry name" value="Peptidase_A24"/>
    <property type="match status" value="1"/>
</dbReference>
<gene>
    <name evidence="3" type="ORF">EJA03_15415</name>
</gene>
<feature type="transmembrane region" description="Helical" evidence="1">
    <location>
        <begin position="153"/>
        <end position="171"/>
    </location>
</feature>